<protein>
    <submittedName>
        <fullName evidence="3">Uncharacterized protein</fullName>
    </submittedName>
</protein>
<accession>A0ABP7D332</accession>
<gene>
    <name evidence="3" type="ORF">GCM10022377_08170</name>
</gene>
<feature type="region of interest" description="Disordered" evidence="1">
    <location>
        <begin position="174"/>
        <end position="336"/>
    </location>
</feature>
<evidence type="ECO:0000256" key="2">
    <source>
        <dbReference type="SAM" id="Phobius"/>
    </source>
</evidence>
<feature type="region of interest" description="Disordered" evidence="1">
    <location>
        <begin position="50"/>
        <end position="90"/>
    </location>
</feature>
<feature type="transmembrane region" description="Helical" evidence="2">
    <location>
        <begin position="131"/>
        <end position="150"/>
    </location>
</feature>
<comment type="caution">
    <text evidence="3">The sequence shown here is derived from an EMBL/GenBank/DDBJ whole genome shotgun (WGS) entry which is preliminary data.</text>
</comment>
<evidence type="ECO:0000256" key="1">
    <source>
        <dbReference type="SAM" id="MobiDB-lite"/>
    </source>
</evidence>
<evidence type="ECO:0000313" key="3">
    <source>
        <dbReference type="EMBL" id="GAA3697644.1"/>
    </source>
</evidence>
<dbReference type="EMBL" id="BAABCJ010000001">
    <property type="protein sequence ID" value="GAA3697644.1"/>
    <property type="molecule type" value="Genomic_DNA"/>
</dbReference>
<feature type="compositionally biased region" description="Basic and acidic residues" evidence="1">
    <location>
        <begin position="203"/>
        <end position="227"/>
    </location>
</feature>
<evidence type="ECO:0000313" key="4">
    <source>
        <dbReference type="Proteomes" id="UP001501536"/>
    </source>
</evidence>
<name>A0ABP7D332_9MICC</name>
<keyword evidence="4" id="KW-1185">Reference proteome</keyword>
<proteinExistence type="predicted"/>
<feature type="compositionally biased region" description="Basic and acidic residues" evidence="1">
    <location>
        <begin position="325"/>
        <end position="336"/>
    </location>
</feature>
<keyword evidence="2" id="KW-1133">Transmembrane helix</keyword>
<sequence>MVLVVAIMLLLMLVSTVVRRSEGAAERQPVGGRTAIRQMNAAPTSDALVPPIRRDRQDYEPAPGTGRSPMNATGQRDASELRPAPESAPAGPAPLRIRWGRVAVALAGVAGLALFAVTGVVALFGAVSGLVPLLGLAAFVLAVAGLRTLAVRDRRRRVLARINRTYADAVEAAQEQVAREQERTETPSRARGGELFDGQPGQAERRAPTVQELREEARRVAAREREQAGPSVADTRTWTPVDVPTPTYVKAAKAERPEPAPMPRPEERRAQFVTSILADTRAQSSAAQSSAASSSAATSSTAQPSAAHADSGRAASAPSGAPRINLDDVLQRRRGA</sequence>
<feature type="compositionally biased region" description="Low complexity" evidence="1">
    <location>
        <begin position="282"/>
        <end position="323"/>
    </location>
</feature>
<reference evidence="4" key="1">
    <citation type="journal article" date="2019" name="Int. J. Syst. Evol. Microbiol.">
        <title>The Global Catalogue of Microorganisms (GCM) 10K type strain sequencing project: providing services to taxonomists for standard genome sequencing and annotation.</title>
        <authorList>
            <consortium name="The Broad Institute Genomics Platform"/>
            <consortium name="The Broad Institute Genome Sequencing Center for Infectious Disease"/>
            <person name="Wu L."/>
            <person name="Ma J."/>
        </authorList>
    </citation>
    <scope>NUCLEOTIDE SEQUENCE [LARGE SCALE GENOMIC DNA]</scope>
    <source>
        <strain evidence="4">JCM 16961</strain>
    </source>
</reference>
<dbReference type="Proteomes" id="UP001501536">
    <property type="component" value="Unassembled WGS sequence"/>
</dbReference>
<organism evidence="3 4">
    <name type="scientific">Zhihengliuella alba</name>
    <dbReference type="NCBI Taxonomy" id="547018"/>
    <lineage>
        <taxon>Bacteria</taxon>
        <taxon>Bacillati</taxon>
        <taxon>Actinomycetota</taxon>
        <taxon>Actinomycetes</taxon>
        <taxon>Micrococcales</taxon>
        <taxon>Micrococcaceae</taxon>
        <taxon>Zhihengliuella</taxon>
    </lineage>
</organism>
<keyword evidence="2" id="KW-0812">Transmembrane</keyword>
<keyword evidence="2" id="KW-0472">Membrane</keyword>
<feature type="compositionally biased region" description="Basic and acidic residues" evidence="1">
    <location>
        <begin position="177"/>
        <end position="194"/>
    </location>
</feature>
<feature type="compositionally biased region" description="Basic and acidic residues" evidence="1">
    <location>
        <begin position="252"/>
        <end position="270"/>
    </location>
</feature>
<feature type="transmembrane region" description="Helical" evidence="2">
    <location>
        <begin position="102"/>
        <end position="124"/>
    </location>
</feature>